<keyword evidence="1" id="KW-0732">Signal</keyword>
<proteinExistence type="predicted"/>
<name>A0A6B0UFI9_IXORI</name>
<accession>A0A6B0UFI9</accession>
<reference evidence="2" key="1">
    <citation type="submission" date="2019-12" db="EMBL/GenBank/DDBJ databases">
        <title>An insight into the sialome of adult female Ixodes ricinus ticks feeding for 6 days.</title>
        <authorList>
            <person name="Perner J."/>
            <person name="Ribeiro J.M.C."/>
        </authorList>
    </citation>
    <scope>NUCLEOTIDE SEQUENCE</scope>
    <source>
        <strain evidence="2">Semi-engorged</strain>
        <tissue evidence="2">Salivary glands</tissue>
    </source>
</reference>
<dbReference type="EMBL" id="GIFC01003390">
    <property type="protein sequence ID" value="MXU85473.1"/>
    <property type="molecule type" value="Transcribed_RNA"/>
</dbReference>
<feature type="signal peptide" evidence="1">
    <location>
        <begin position="1"/>
        <end position="18"/>
    </location>
</feature>
<evidence type="ECO:0000256" key="1">
    <source>
        <dbReference type="SAM" id="SignalP"/>
    </source>
</evidence>
<dbReference type="AlphaFoldDB" id="A0A6B0UFI9"/>
<sequence>MHSVVTHVILAAVDTVVADLCAFSCDLHRHHGIQQGLCRLHHGWIRGTVCIRFHALKVALKHCRRIGSFIRPRFCCLRGLRSCRFD</sequence>
<evidence type="ECO:0000313" key="2">
    <source>
        <dbReference type="EMBL" id="MXU85473.1"/>
    </source>
</evidence>
<protein>
    <submittedName>
        <fullName evidence="2">Putative secreted protein</fullName>
    </submittedName>
</protein>
<feature type="chain" id="PRO_5025591986" evidence="1">
    <location>
        <begin position="19"/>
        <end position="86"/>
    </location>
</feature>
<organism evidence="2">
    <name type="scientific">Ixodes ricinus</name>
    <name type="common">Common tick</name>
    <name type="synonym">Acarus ricinus</name>
    <dbReference type="NCBI Taxonomy" id="34613"/>
    <lineage>
        <taxon>Eukaryota</taxon>
        <taxon>Metazoa</taxon>
        <taxon>Ecdysozoa</taxon>
        <taxon>Arthropoda</taxon>
        <taxon>Chelicerata</taxon>
        <taxon>Arachnida</taxon>
        <taxon>Acari</taxon>
        <taxon>Parasitiformes</taxon>
        <taxon>Ixodida</taxon>
        <taxon>Ixodoidea</taxon>
        <taxon>Ixodidae</taxon>
        <taxon>Ixodinae</taxon>
        <taxon>Ixodes</taxon>
    </lineage>
</organism>